<protein>
    <submittedName>
        <fullName evidence="10">Zinc finger protein 628-like</fullName>
    </submittedName>
</protein>
<evidence type="ECO:0000313" key="10">
    <source>
        <dbReference type="Ensembl" id="ENSHCOP00000001666.1"/>
    </source>
</evidence>
<dbReference type="PROSITE" id="PS50157">
    <property type="entry name" value="ZINC_FINGER_C2H2_2"/>
    <property type="match status" value="4"/>
</dbReference>
<organism evidence="10 11">
    <name type="scientific">Hippocampus comes</name>
    <name type="common">Tiger tail seahorse</name>
    <dbReference type="NCBI Taxonomy" id="109280"/>
    <lineage>
        <taxon>Eukaryota</taxon>
        <taxon>Metazoa</taxon>
        <taxon>Chordata</taxon>
        <taxon>Craniata</taxon>
        <taxon>Vertebrata</taxon>
        <taxon>Euteleostomi</taxon>
        <taxon>Actinopterygii</taxon>
        <taxon>Neopterygii</taxon>
        <taxon>Teleostei</taxon>
        <taxon>Neoteleostei</taxon>
        <taxon>Acanthomorphata</taxon>
        <taxon>Syngnathiaria</taxon>
        <taxon>Syngnathiformes</taxon>
        <taxon>Syngnathoidei</taxon>
        <taxon>Syngnathidae</taxon>
        <taxon>Hippocampus</taxon>
    </lineage>
</organism>
<dbReference type="InterPro" id="IPR036236">
    <property type="entry name" value="Znf_C2H2_sf"/>
</dbReference>
<dbReference type="FunFam" id="3.30.160.60:FF:000624">
    <property type="entry name" value="zinc finger protein 697"/>
    <property type="match status" value="1"/>
</dbReference>
<dbReference type="GO" id="GO:0008270">
    <property type="term" value="F:zinc ion binding"/>
    <property type="evidence" value="ECO:0007669"/>
    <property type="project" value="UniProtKB-KW"/>
</dbReference>
<feature type="compositionally biased region" description="Polar residues" evidence="8">
    <location>
        <begin position="93"/>
        <end position="104"/>
    </location>
</feature>
<keyword evidence="5" id="KW-0862">Zinc</keyword>
<dbReference type="RefSeq" id="XP_019721933.1">
    <property type="nucleotide sequence ID" value="XM_019866374.1"/>
</dbReference>
<dbReference type="FunFam" id="3.30.160.60:FF:000512">
    <property type="entry name" value="zinc finger protein 197 isoform X1"/>
    <property type="match status" value="1"/>
</dbReference>
<dbReference type="FunFam" id="3.30.160.60:FF:002343">
    <property type="entry name" value="Zinc finger protein 33A"/>
    <property type="match status" value="1"/>
</dbReference>
<comment type="subcellular location">
    <subcellularLocation>
        <location evidence="1">Nucleus</location>
    </subcellularLocation>
</comment>
<feature type="domain" description="C2H2-type" evidence="9">
    <location>
        <begin position="200"/>
        <end position="218"/>
    </location>
</feature>
<keyword evidence="2" id="KW-0479">Metal-binding</keyword>
<dbReference type="PANTHER" id="PTHR16515:SF49">
    <property type="entry name" value="GASTRULA ZINC FINGER PROTEIN XLCGF49.1-LIKE-RELATED"/>
    <property type="match status" value="1"/>
</dbReference>
<dbReference type="PANTHER" id="PTHR16515">
    <property type="entry name" value="PR DOMAIN ZINC FINGER PROTEIN"/>
    <property type="match status" value="1"/>
</dbReference>
<keyword evidence="3" id="KW-0677">Repeat</keyword>
<evidence type="ECO:0000256" key="5">
    <source>
        <dbReference type="ARBA" id="ARBA00022833"/>
    </source>
</evidence>
<sequence>MSKIGQSSKAEVLSGYLMERLTQLLRDIVDVVEDAVSEYREETLRTRLENESLRRQLGEFLRPPDELWARPQPPSSNKHLVARDQEQVCAPTHVQTPPASTSKRTGAELPRSDETFPKTHFVVPAPTLREEPRPPSPLVIKHEQDELKVTPRKNCAEVPMASVHVHFSKGNTDASTVKERQQTERNGQVRETAAAGAIVYECPRCGEVFAQAARLRLHLEQKRKTYACNWCCKSFAQSADLRRHMRTHTGERPHRCTFCAKSFSQRGNLRRHVRIHTGERPYKCAVCRRTFSDGDTLKKHMRTYAHQKARDSHGGAGT</sequence>
<dbReference type="OMA" id="LKKDMCF"/>
<dbReference type="Proteomes" id="UP000264820">
    <property type="component" value="Unplaced"/>
</dbReference>
<reference evidence="10" key="2">
    <citation type="submission" date="2025-09" db="UniProtKB">
        <authorList>
            <consortium name="Ensembl"/>
        </authorList>
    </citation>
    <scope>IDENTIFICATION</scope>
</reference>
<dbReference type="GO" id="GO:0010468">
    <property type="term" value="P:regulation of gene expression"/>
    <property type="evidence" value="ECO:0007669"/>
    <property type="project" value="TreeGrafter"/>
</dbReference>
<accession>A0A3Q2XNS7</accession>
<evidence type="ECO:0000256" key="1">
    <source>
        <dbReference type="ARBA" id="ARBA00004123"/>
    </source>
</evidence>
<dbReference type="OrthoDB" id="3437960at2759"/>
<dbReference type="InterPro" id="IPR050331">
    <property type="entry name" value="Zinc_finger"/>
</dbReference>
<dbReference type="Ensembl" id="ENSHCOT00000011712.1">
    <property type="protein sequence ID" value="ENSHCOP00000001666.1"/>
    <property type="gene ID" value="ENSHCOG00000000075.1"/>
</dbReference>
<proteinExistence type="predicted"/>
<reference evidence="10" key="1">
    <citation type="submission" date="2025-08" db="UniProtKB">
        <authorList>
            <consortium name="Ensembl"/>
        </authorList>
    </citation>
    <scope>IDENTIFICATION</scope>
</reference>
<evidence type="ECO:0000256" key="2">
    <source>
        <dbReference type="ARBA" id="ARBA00022723"/>
    </source>
</evidence>
<evidence type="ECO:0000256" key="7">
    <source>
        <dbReference type="PROSITE-ProRule" id="PRU00042"/>
    </source>
</evidence>
<evidence type="ECO:0000313" key="11">
    <source>
        <dbReference type="Proteomes" id="UP000264820"/>
    </source>
</evidence>
<dbReference type="KEGG" id="hcq:109513744"/>
<dbReference type="GO" id="GO:0005634">
    <property type="term" value="C:nucleus"/>
    <property type="evidence" value="ECO:0007669"/>
    <property type="project" value="UniProtKB-SubCell"/>
</dbReference>
<dbReference type="SUPFAM" id="SSF57667">
    <property type="entry name" value="beta-beta-alpha zinc fingers"/>
    <property type="match status" value="2"/>
</dbReference>
<dbReference type="Gene3D" id="3.30.160.60">
    <property type="entry name" value="Classic Zinc Finger"/>
    <property type="match status" value="3"/>
</dbReference>
<feature type="region of interest" description="Disordered" evidence="8">
    <location>
        <begin position="90"/>
        <end position="112"/>
    </location>
</feature>
<evidence type="ECO:0000256" key="4">
    <source>
        <dbReference type="ARBA" id="ARBA00022771"/>
    </source>
</evidence>
<dbReference type="PROSITE" id="PS00028">
    <property type="entry name" value="ZINC_FINGER_C2H2_1"/>
    <property type="match status" value="3"/>
</dbReference>
<dbReference type="SMART" id="SM00355">
    <property type="entry name" value="ZnF_C2H2"/>
    <property type="match status" value="4"/>
</dbReference>
<keyword evidence="4 7" id="KW-0863">Zinc-finger</keyword>
<feature type="domain" description="C2H2-type" evidence="9">
    <location>
        <begin position="226"/>
        <end position="253"/>
    </location>
</feature>
<dbReference type="AlphaFoldDB" id="A0A3Q2XNS7"/>
<evidence type="ECO:0000256" key="6">
    <source>
        <dbReference type="ARBA" id="ARBA00023242"/>
    </source>
</evidence>
<dbReference type="GeneTree" id="ENSGT01150000286953"/>
<name>A0A3Q2XNS7_HIPCM</name>
<evidence type="ECO:0000259" key="9">
    <source>
        <dbReference type="PROSITE" id="PS50157"/>
    </source>
</evidence>
<keyword evidence="11" id="KW-1185">Reference proteome</keyword>
<dbReference type="Pfam" id="PF00096">
    <property type="entry name" value="zf-C2H2"/>
    <property type="match status" value="4"/>
</dbReference>
<dbReference type="InterPro" id="IPR013087">
    <property type="entry name" value="Znf_C2H2_type"/>
</dbReference>
<feature type="domain" description="C2H2-type" evidence="9">
    <location>
        <begin position="282"/>
        <end position="311"/>
    </location>
</feature>
<keyword evidence="6" id="KW-0539">Nucleus</keyword>
<dbReference type="GeneID" id="109513744"/>
<evidence type="ECO:0000256" key="8">
    <source>
        <dbReference type="SAM" id="MobiDB-lite"/>
    </source>
</evidence>
<feature type="domain" description="C2H2-type" evidence="9">
    <location>
        <begin position="254"/>
        <end position="281"/>
    </location>
</feature>
<evidence type="ECO:0000256" key="3">
    <source>
        <dbReference type="ARBA" id="ARBA00022737"/>
    </source>
</evidence>